<keyword evidence="2" id="KW-0689">Ribosomal protein</keyword>
<dbReference type="OrthoDB" id="275000at2759"/>
<dbReference type="PANTHER" id="PTHR14413:SF16">
    <property type="entry name" value="LARGE RIBOSOMAL SUBUNIT PROTEIN BL17M"/>
    <property type="match status" value="1"/>
</dbReference>
<dbReference type="Proteomes" id="UP000749559">
    <property type="component" value="Unassembled WGS sequence"/>
</dbReference>
<dbReference type="EMBL" id="CAIIXF020000010">
    <property type="protein sequence ID" value="CAH1798078.1"/>
    <property type="molecule type" value="Genomic_DNA"/>
</dbReference>
<evidence type="ECO:0000256" key="4">
    <source>
        <dbReference type="ARBA" id="ARBA00035290"/>
    </source>
</evidence>
<keyword evidence="7" id="KW-1185">Reference proteome</keyword>
<evidence type="ECO:0000256" key="1">
    <source>
        <dbReference type="ARBA" id="ARBA00008777"/>
    </source>
</evidence>
<comment type="similarity">
    <text evidence="1">Belongs to the bacterial ribosomal protein bL17 family.</text>
</comment>
<evidence type="ECO:0000256" key="5">
    <source>
        <dbReference type="ARBA" id="ARBA00035413"/>
    </source>
</evidence>
<dbReference type="Pfam" id="PF01196">
    <property type="entry name" value="Ribosomal_L17"/>
    <property type="match status" value="1"/>
</dbReference>
<proteinExistence type="inferred from homology"/>
<reference evidence="6" key="1">
    <citation type="submission" date="2022-03" db="EMBL/GenBank/DDBJ databases">
        <authorList>
            <person name="Martin C."/>
        </authorList>
    </citation>
    <scope>NUCLEOTIDE SEQUENCE</scope>
</reference>
<comment type="caution">
    <text evidence="6">The sequence shown here is derived from an EMBL/GenBank/DDBJ whole genome shotgun (WGS) entry which is preliminary data.</text>
</comment>
<keyword evidence="3" id="KW-0687">Ribonucleoprotein</keyword>
<dbReference type="GO" id="GO:0006412">
    <property type="term" value="P:translation"/>
    <property type="evidence" value="ECO:0007669"/>
    <property type="project" value="InterPro"/>
</dbReference>
<dbReference type="GO" id="GO:0003735">
    <property type="term" value="F:structural constituent of ribosome"/>
    <property type="evidence" value="ECO:0007669"/>
    <property type="project" value="InterPro"/>
</dbReference>
<evidence type="ECO:0000256" key="3">
    <source>
        <dbReference type="ARBA" id="ARBA00023274"/>
    </source>
</evidence>
<feature type="non-terminal residue" evidence="6">
    <location>
        <position position="1"/>
    </location>
</feature>
<evidence type="ECO:0000313" key="6">
    <source>
        <dbReference type="EMBL" id="CAH1798078.1"/>
    </source>
</evidence>
<accession>A0A8S4PXI0</accession>
<dbReference type="FunFam" id="3.90.1030.10:FF:000009">
    <property type="entry name" value="39S ribosomal protein L17, mitochondrial"/>
    <property type="match status" value="1"/>
</dbReference>
<evidence type="ECO:0000313" key="7">
    <source>
        <dbReference type="Proteomes" id="UP000749559"/>
    </source>
</evidence>
<name>A0A8S4PXI0_OWEFU</name>
<gene>
    <name evidence="6" type="ORF">OFUS_LOCUS22261</name>
</gene>
<protein>
    <recommendedName>
        <fullName evidence="4">Large ribosomal subunit protein bL17m</fullName>
    </recommendedName>
    <alternativeName>
        <fullName evidence="5">39S ribosomal protein L17, mitochondrial</fullName>
    </alternativeName>
</protein>
<sequence length="263" mass="30848">VICCVETRYRQRKRENKQTFLAATRENFGHENFEMDNLEEERNHQLFKIKDVRAPRALRIAYRNKKRNMSATYGHDEMGIGSGPAGRIRRLREVVTALVRHERIESTNTRLLETRPYMERLIADAIKFGDKHRATMELADFWLLEKDLVHKLFKVLVPRLEHTEKSYTMMHNLPNKYPSGLGQAILELRGNPYPPVITKFRETKNNLVNVLVEEAKKDYRSQRANEQKMATFKDIDTDVLEAEEKTLVDETKNIDKHKEGTPV</sequence>
<dbReference type="Gene3D" id="3.90.1030.10">
    <property type="entry name" value="Ribosomal protein L17"/>
    <property type="match status" value="1"/>
</dbReference>
<evidence type="ECO:0000256" key="2">
    <source>
        <dbReference type="ARBA" id="ARBA00022980"/>
    </source>
</evidence>
<dbReference type="InterPro" id="IPR000456">
    <property type="entry name" value="Ribosomal_bL17"/>
</dbReference>
<dbReference type="SUPFAM" id="SSF64263">
    <property type="entry name" value="Prokaryotic ribosomal protein L17"/>
    <property type="match status" value="1"/>
</dbReference>
<organism evidence="6 7">
    <name type="scientific">Owenia fusiformis</name>
    <name type="common">Polychaete worm</name>
    <dbReference type="NCBI Taxonomy" id="6347"/>
    <lineage>
        <taxon>Eukaryota</taxon>
        <taxon>Metazoa</taxon>
        <taxon>Spiralia</taxon>
        <taxon>Lophotrochozoa</taxon>
        <taxon>Annelida</taxon>
        <taxon>Polychaeta</taxon>
        <taxon>Sedentaria</taxon>
        <taxon>Canalipalpata</taxon>
        <taxon>Sabellida</taxon>
        <taxon>Oweniida</taxon>
        <taxon>Oweniidae</taxon>
        <taxon>Owenia</taxon>
    </lineage>
</organism>
<dbReference type="GO" id="GO:0005762">
    <property type="term" value="C:mitochondrial large ribosomal subunit"/>
    <property type="evidence" value="ECO:0007669"/>
    <property type="project" value="TreeGrafter"/>
</dbReference>
<dbReference type="PANTHER" id="PTHR14413">
    <property type="entry name" value="RIBOSOMAL PROTEIN L17"/>
    <property type="match status" value="1"/>
</dbReference>
<dbReference type="InterPro" id="IPR036373">
    <property type="entry name" value="Ribosomal_bL17_sf"/>
</dbReference>
<dbReference type="AlphaFoldDB" id="A0A8S4PXI0"/>